<evidence type="ECO:0008006" key="4">
    <source>
        <dbReference type="Google" id="ProtNLM"/>
    </source>
</evidence>
<keyword evidence="1" id="KW-1133">Transmembrane helix</keyword>
<protein>
    <recommendedName>
        <fullName evidence="4">Bacterial Pleckstrin homology domain-containing protein</fullName>
    </recommendedName>
</protein>
<sequence>MLSYYLELPAATFLLLFAVCILLPAVPITLIHRHIQPIPRAVWLLTVVVATMVGLSLCTEIWFSKITISGRQIQIDGLRYQTQGEIARHGVTAVPGTLQQYQLYRRNGLDLYWTRKGHFKLSDGPVYLAAGPGPLYQLTLTDGRRLWLSVAPNQEPALLALLDEQQLLKH</sequence>
<dbReference type="AlphaFoldDB" id="A0A437R5D0"/>
<keyword evidence="1" id="KW-0812">Transmembrane</keyword>
<feature type="transmembrane region" description="Helical" evidence="1">
    <location>
        <begin position="12"/>
        <end position="30"/>
    </location>
</feature>
<name>A0A437R5D0_9GAMM</name>
<dbReference type="Proteomes" id="UP000283077">
    <property type="component" value="Unassembled WGS sequence"/>
</dbReference>
<dbReference type="RefSeq" id="WP_127697321.1">
    <property type="nucleotide sequence ID" value="NZ_SACS01000001.1"/>
</dbReference>
<evidence type="ECO:0000256" key="1">
    <source>
        <dbReference type="SAM" id="Phobius"/>
    </source>
</evidence>
<keyword evidence="3" id="KW-1185">Reference proteome</keyword>
<gene>
    <name evidence="2" type="ORF">EOE67_01770</name>
</gene>
<keyword evidence="1" id="KW-0472">Membrane</keyword>
<evidence type="ECO:0000313" key="3">
    <source>
        <dbReference type="Proteomes" id="UP000283077"/>
    </source>
</evidence>
<proteinExistence type="predicted"/>
<feature type="transmembrane region" description="Helical" evidence="1">
    <location>
        <begin position="42"/>
        <end position="63"/>
    </location>
</feature>
<organism evidence="2 3">
    <name type="scientific">Rheinheimera riviphila</name>
    <dbReference type="NCBI Taxonomy" id="1834037"/>
    <lineage>
        <taxon>Bacteria</taxon>
        <taxon>Pseudomonadati</taxon>
        <taxon>Pseudomonadota</taxon>
        <taxon>Gammaproteobacteria</taxon>
        <taxon>Chromatiales</taxon>
        <taxon>Chromatiaceae</taxon>
        <taxon>Rheinheimera</taxon>
    </lineage>
</organism>
<accession>A0A437R5D0</accession>
<reference evidence="2 3" key="1">
    <citation type="submission" date="2019-01" db="EMBL/GenBank/DDBJ databases">
        <authorList>
            <person name="Chen W.-M."/>
        </authorList>
    </citation>
    <scope>NUCLEOTIDE SEQUENCE [LARGE SCALE GENOMIC DNA]</scope>
    <source>
        <strain evidence="2 3">KYPC3</strain>
    </source>
</reference>
<comment type="caution">
    <text evidence="2">The sequence shown here is derived from an EMBL/GenBank/DDBJ whole genome shotgun (WGS) entry which is preliminary data.</text>
</comment>
<dbReference type="EMBL" id="SACS01000001">
    <property type="protein sequence ID" value="RVU41943.1"/>
    <property type="molecule type" value="Genomic_DNA"/>
</dbReference>
<evidence type="ECO:0000313" key="2">
    <source>
        <dbReference type="EMBL" id="RVU41943.1"/>
    </source>
</evidence>